<dbReference type="KEGG" id="marz:MARA_11850"/>
<sequence>MRSTKASVAAAITLVGMWASAGVAVAEPAPAPAPPPAPKNTIDTDGTYAVGADIAPGVYKSAGPVDGGACYWKRTSGEKMIDNGLTKRAPVVTIDPTDTSFTTNDCQTWQLTDCSQSVCPPPPGPPSGAIGPILSILGSQLGSAAGAPPPPAG</sequence>
<geneLocation type="plasmid" evidence="3">
    <name>pjcm18538 dna</name>
</geneLocation>
<dbReference type="RefSeq" id="WP_163917608.1">
    <property type="nucleotide sequence ID" value="NZ_AP022593.1"/>
</dbReference>
<name>A0A7I7RT41_9MYCO</name>
<reference evidence="2 3" key="1">
    <citation type="journal article" date="2019" name="Emerg. Microbes Infect.">
        <title>Comprehensive subspecies identification of 175 nontuberculous mycobacteria species based on 7547 genomic profiles.</title>
        <authorList>
            <person name="Matsumoto Y."/>
            <person name="Kinjo T."/>
            <person name="Motooka D."/>
            <person name="Nabeya D."/>
            <person name="Jung N."/>
            <person name="Uechi K."/>
            <person name="Horii T."/>
            <person name="Iida T."/>
            <person name="Fujita J."/>
            <person name="Nakamura S."/>
        </authorList>
    </citation>
    <scope>NUCLEOTIDE SEQUENCE [LARGE SCALE GENOMIC DNA]</scope>
    <source>
        <strain evidence="2 3">JCM 18538</strain>
    </source>
</reference>
<evidence type="ECO:0000256" key="1">
    <source>
        <dbReference type="SAM" id="SignalP"/>
    </source>
</evidence>
<feature type="chain" id="PRO_5038974915" description="Lipoprotein" evidence="1">
    <location>
        <begin position="22"/>
        <end position="153"/>
    </location>
</feature>
<dbReference type="EMBL" id="AP022593">
    <property type="protein sequence ID" value="BBY47717.1"/>
    <property type="molecule type" value="Genomic_DNA"/>
</dbReference>
<accession>A0A7I7RT41</accession>
<gene>
    <name evidence="2" type="ORF">MARA_11850</name>
</gene>
<dbReference type="AlphaFoldDB" id="A0A7I7RT41"/>
<evidence type="ECO:0000313" key="2">
    <source>
        <dbReference type="EMBL" id="BBY47717.1"/>
    </source>
</evidence>
<evidence type="ECO:0000313" key="3">
    <source>
        <dbReference type="Proteomes" id="UP000467428"/>
    </source>
</evidence>
<proteinExistence type="predicted"/>
<evidence type="ECO:0008006" key="4">
    <source>
        <dbReference type="Google" id="ProtNLM"/>
    </source>
</evidence>
<keyword evidence="1" id="KW-0732">Signal</keyword>
<dbReference type="Proteomes" id="UP000467428">
    <property type="component" value="Chromosome"/>
</dbReference>
<protein>
    <recommendedName>
        <fullName evidence="4">Lipoprotein</fullName>
    </recommendedName>
</protein>
<feature type="signal peptide" evidence="1">
    <location>
        <begin position="1"/>
        <end position="21"/>
    </location>
</feature>
<organism evidence="2 3">
    <name type="scientific">Mycolicibacterium arabiense</name>
    <dbReference type="NCBI Taxonomy" id="1286181"/>
    <lineage>
        <taxon>Bacteria</taxon>
        <taxon>Bacillati</taxon>
        <taxon>Actinomycetota</taxon>
        <taxon>Actinomycetes</taxon>
        <taxon>Mycobacteriales</taxon>
        <taxon>Mycobacteriaceae</taxon>
        <taxon>Mycolicibacterium</taxon>
    </lineage>
</organism>
<keyword evidence="3" id="KW-1185">Reference proteome</keyword>